<dbReference type="GO" id="GO:0046872">
    <property type="term" value="F:metal ion binding"/>
    <property type="evidence" value="ECO:0007669"/>
    <property type="project" value="UniProtKB-KW"/>
</dbReference>
<organism evidence="11 12">
    <name type="scientific">Chromobacterium sphagni</name>
    <dbReference type="NCBI Taxonomy" id="1903179"/>
    <lineage>
        <taxon>Bacteria</taxon>
        <taxon>Pseudomonadati</taxon>
        <taxon>Pseudomonadota</taxon>
        <taxon>Betaproteobacteria</taxon>
        <taxon>Neisseriales</taxon>
        <taxon>Chromobacteriaceae</taxon>
        <taxon>Chromobacterium</taxon>
    </lineage>
</organism>
<dbReference type="Pfam" id="PF00762">
    <property type="entry name" value="Ferrochelatase"/>
    <property type="match status" value="1"/>
</dbReference>
<comment type="similarity">
    <text evidence="1 9 10">Belongs to the ferrochelatase family.</text>
</comment>
<feature type="binding site" evidence="9">
    <location>
        <position position="211"/>
    </location>
    <ligand>
        <name>Fe(2+)</name>
        <dbReference type="ChEBI" id="CHEBI:29033"/>
    </ligand>
</feature>
<dbReference type="Gene3D" id="3.40.50.1400">
    <property type="match status" value="2"/>
</dbReference>
<evidence type="ECO:0000256" key="7">
    <source>
        <dbReference type="ARBA" id="ARBA00023244"/>
    </source>
</evidence>
<dbReference type="OrthoDB" id="9809741at2"/>
<evidence type="ECO:0000256" key="2">
    <source>
        <dbReference type="ARBA" id="ARBA00022490"/>
    </source>
</evidence>
<evidence type="ECO:0000256" key="9">
    <source>
        <dbReference type="HAMAP-Rule" id="MF_00323"/>
    </source>
</evidence>
<keyword evidence="4 9" id="KW-0408">Iron</keyword>
<dbReference type="Proteomes" id="UP000180088">
    <property type="component" value="Unassembled WGS sequence"/>
</dbReference>
<evidence type="ECO:0000256" key="8">
    <source>
        <dbReference type="ARBA" id="ARBA00024536"/>
    </source>
</evidence>
<reference evidence="11 12" key="1">
    <citation type="submission" date="2016-09" db="EMBL/GenBank/DDBJ databases">
        <title>Chromobacterium muskegensis sp. nov., an insecticidal bacterium isolated from Sphagnum bogs.</title>
        <authorList>
            <person name="Sparks M.E."/>
            <person name="Blackburn M.B."/>
            <person name="Gundersen-Rindal D.E."/>
            <person name="Mitchell A."/>
            <person name="Farrar R."/>
            <person name="Kuhar D."/>
        </authorList>
    </citation>
    <scope>NUCLEOTIDE SEQUENCE [LARGE SCALE GENOMIC DNA]</scope>
    <source>
        <strain evidence="11 12">37-2</strain>
    </source>
</reference>
<dbReference type="PROSITE" id="PS00534">
    <property type="entry name" value="FERROCHELATASE"/>
    <property type="match status" value="1"/>
</dbReference>
<sequence length="362" mass="40771">MPRYLPEPPIKHDYAAKTGVLLINLGTPNAPTAQALRPYLKQFLSDPRVIEIPRLPWWLILNGIILRTRPAKSARKYASIWTKEGSPLLVHTRSQAKLLQGQLGEMGLKDLVVDFAMRYGQPSIEDVIGKMRAQGVERLLLIPLYPQYAASSSATALDEAFRVLTRLRNMPEVRTVRHFHDDPGYIDSLAARIRQHWQYGQQPDKLVMSFHGVPRFTRDKGDPYYCECQKTGRLLAEALRLQADQYVISFQSRFGRTEWLQPYTSAVLTELGKAKTAKLDVVCPGFVGDCLETLEEIAMEGKETFLSNGGGEFRYIPCLNEDSQWIVSLATIVKDNLAGWLEKPAEDSRGRLVRAQAKGASS</sequence>
<keyword evidence="6 9" id="KW-0456">Lyase</keyword>
<dbReference type="UniPathway" id="UPA00252">
    <property type="reaction ID" value="UER00325"/>
</dbReference>
<dbReference type="SUPFAM" id="SSF53800">
    <property type="entry name" value="Chelatase"/>
    <property type="match status" value="1"/>
</dbReference>
<dbReference type="FunFam" id="3.40.50.1400:FF:000002">
    <property type="entry name" value="Ferrochelatase"/>
    <property type="match status" value="1"/>
</dbReference>
<dbReference type="EMBL" id="MKCS01000003">
    <property type="protein sequence ID" value="OHX10831.1"/>
    <property type="molecule type" value="Genomic_DNA"/>
</dbReference>
<gene>
    <name evidence="9" type="primary">hemH</name>
    <name evidence="11" type="ORF">BI347_20205</name>
</gene>
<comment type="catalytic activity">
    <reaction evidence="9 10">
        <text>heme b + 2 H(+) = protoporphyrin IX + Fe(2+)</text>
        <dbReference type="Rhea" id="RHEA:22584"/>
        <dbReference type="ChEBI" id="CHEBI:15378"/>
        <dbReference type="ChEBI" id="CHEBI:29033"/>
        <dbReference type="ChEBI" id="CHEBI:57306"/>
        <dbReference type="ChEBI" id="CHEBI:60344"/>
        <dbReference type="EC" id="4.98.1.1"/>
    </reaction>
</comment>
<comment type="subcellular location">
    <subcellularLocation>
        <location evidence="9 10">Cytoplasm</location>
    </subcellularLocation>
</comment>
<evidence type="ECO:0000313" key="11">
    <source>
        <dbReference type="EMBL" id="OHX10831.1"/>
    </source>
</evidence>
<evidence type="ECO:0000313" key="12">
    <source>
        <dbReference type="Proteomes" id="UP000180088"/>
    </source>
</evidence>
<protein>
    <recommendedName>
        <fullName evidence="9 10">Ferrochelatase</fullName>
        <ecNumber evidence="9 10">4.98.1.1</ecNumber>
    </recommendedName>
    <alternativeName>
        <fullName evidence="9">Heme synthase</fullName>
    </alternativeName>
    <alternativeName>
        <fullName evidence="9">Protoheme ferro-lyase</fullName>
    </alternativeName>
</protein>
<dbReference type="PANTHER" id="PTHR11108:SF1">
    <property type="entry name" value="FERROCHELATASE, MITOCHONDRIAL"/>
    <property type="match status" value="1"/>
</dbReference>
<comment type="catalytic activity">
    <reaction evidence="8">
        <text>Fe-coproporphyrin III + 2 H(+) = coproporphyrin III + Fe(2+)</text>
        <dbReference type="Rhea" id="RHEA:49572"/>
        <dbReference type="ChEBI" id="CHEBI:15378"/>
        <dbReference type="ChEBI" id="CHEBI:29033"/>
        <dbReference type="ChEBI" id="CHEBI:68438"/>
        <dbReference type="ChEBI" id="CHEBI:131725"/>
        <dbReference type="EC" id="4.99.1.9"/>
    </reaction>
    <physiologicalReaction direction="right-to-left" evidence="8">
        <dbReference type="Rhea" id="RHEA:49574"/>
    </physiologicalReaction>
</comment>
<dbReference type="InterPro" id="IPR001015">
    <property type="entry name" value="Ferrochelatase"/>
</dbReference>
<name>A0A1S1WUG2_9NEIS</name>
<keyword evidence="7 9" id="KW-0627">Porphyrin biosynthesis</keyword>
<dbReference type="AlphaFoldDB" id="A0A1S1WUG2"/>
<evidence type="ECO:0000256" key="3">
    <source>
        <dbReference type="ARBA" id="ARBA00022723"/>
    </source>
</evidence>
<dbReference type="GO" id="GO:0004325">
    <property type="term" value="F:ferrochelatase activity"/>
    <property type="evidence" value="ECO:0007669"/>
    <property type="project" value="UniProtKB-UniRule"/>
</dbReference>
<dbReference type="HAMAP" id="MF_00323">
    <property type="entry name" value="Ferrochelatase"/>
    <property type="match status" value="1"/>
</dbReference>
<comment type="pathway">
    <text evidence="9 10">Porphyrin-containing compound metabolism; protoheme biosynthesis; protoheme from protoporphyrin-IX: step 1/1.</text>
</comment>
<accession>A0A1S1WUG2</accession>
<keyword evidence="3 9" id="KW-0479">Metal-binding</keyword>
<dbReference type="EC" id="4.98.1.1" evidence="9 10"/>
<dbReference type="CDD" id="cd03411">
    <property type="entry name" value="Ferrochelatase_N"/>
    <property type="match status" value="1"/>
</dbReference>
<dbReference type="RefSeq" id="WP_071116922.1">
    <property type="nucleotide sequence ID" value="NZ_MKCS01000003.1"/>
</dbReference>
<dbReference type="PANTHER" id="PTHR11108">
    <property type="entry name" value="FERROCHELATASE"/>
    <property type="match status" value="1"/>
</dbReference>
<evidence type="ECO:0000256" key="1">
    <source>
        <dbReference type="ARBA" id="ARBA00007718"/>
    </source>
</evidence>
<dbReference type="NCBIfam" id="TIGR00109">
    <property type="entry name" value="hemH"/>
    <property type="match status" value="1"/>
</dbReference>
<dbReference type="InterPro" id="IPR033659">
    <property type="entry name" value="Ferrochelatase_N"/>
</dbReference>
<dbReference type="GO" id="GO:0006783">
    <property type="term" value="P:heme biosynthetic process"/>
    <property type="evidence" value="ECO:0007669"/>
    <property type="project" value="UniProtKB-UniRule"/>
</dbReference>
<dbReference type="STRING" id="1903179.BI347_20205"/>
<comment type="caution">
    <text evidence="11">The sequence shown here is derived from an EMBL/GenBank/DDBJ whole genome shotgun (WGS) entry which is preliminary data.</text>
</comment>
<keyword evidence="2 9" id="KW-0963">Cytoplasm</keyword>
<dbReference type="InterPro" id="IPR019772">
    <property type="entry name" value="Ferrochelatase_AS"/>
</dbReference>
<keyword evidence="5 9" id="KW-0350">Heme biosynthesis</keyword>
<feature type="binding site" evidence="9">
    <location>
        <position position="292"/>
    </location>
    <ligand>
        <name>Fe(2+)</name>
        <dbReference type="ChEBI" id="CHEBI:29033"/>
    </ligand>
</feature>
<dbReference type="GO" id="GO:0005737">
    <property type="term" value="C:cytoplasm"/>
    <property type="evidence" value="ECO:0007669"/>
    <property type="project" value="UniProtKB-SubCell"/>
</dbReference>
<comment type="function">
    <text evidence="9 10">Catalyzes the ferrous insertion into protoporphyrin IX.</text>
</comment>
<evidence type="ECO:0000256" key="10">
    <source>
        <dbReference type="RuleBase" id="RU000607"/>
    </source>
</evidence>
<evidence type="ECO:0000256" key="4">
    <source>
        <dbReference type="ARBA" id="ARBA00023004"/>
    </source>
</evidence>
<dbReference type="InterPro" id="IPR033644">
    <property type="entry name" value="Ferrochelatase_C"/>
</dbReference>
<evidence type="ECO:0000256" key="6">
    <source>
        <dbReference type="ARBA" id="ARBA00023239"/>
    </source>
</evidence>
<proteinExistence type="inferred from homology"/>
<evidence type="ECO:0000256" key="5">
    <source>
        <dbReference type="ARBA" id="ARBA00023133"/>
    </source>
</evidence>
<dbReference type="CDD" id="cd00419">
    <property type="entry name" value="Ferrochelatase_C"/>
    <property type="match status" value="1"/>
</dbReference>